<gene>
    <name evidence="2" type="ORF">WA026_007962</name>
</gene>
<name>A0AAW1TPQ6_9CUCU</name>
<keyword evidence="3" id="KW-1185">Reference proteome</keyword>
<protein>
    <submittedName>
        <fullName evidence="2">Uncharacterized protein</fullName>
    </submittedName>
</protein>
<sequence length="144" mass="16206">MHRYTTPQMFPPISSLSPQEAQIVSVHNRKMLQRNTPQTSTASFASIAKKRKPQPSPTGYDKIAHNNALIPSTSHFNPASILMNNKKSENHFNQTSSVSPSLSKDLLKFIANQFTANNTEFVQSLLEFISYQLTSKSSYNPHRL</sequence>
<dbReference type="EMBL" id="JARQZJ010000003">
    <property type="protein sequence ID" value="KAK9870393.1"/>
    <property type="molecule type" value="Genomic_DNA"/>
</dbReference>
<evidence type="ECO:0000313" key="3">
    <source>
        <dbReference type="Proteomes" id="UP001431783"/>
    </source>
</evidence>
<evidence type="ECO:0000313" key="2">
    <source>
        <dbReference type="EMBL" id="KAK9870393.1"/>
    </source>
</evidence>
<comment type="caution">
    <text evidence="2">The sequence shown here is derived from an EMBL/GenBank/DDBJ whole genome shotgun (WGS) entry which is preliminary data.</text>
</comment>
<dbReference type="Proteomes" id="UP001431783">
    <property type="component" value="Unassembled WGS sequence"/>
</dbReference>
<accession>A0AAW1TPQ6</accession>
<feature type="compositionally biased region" description="Polar residues" evidence="1">
    <location>
        <begin position="33"/>
        <end position="44"/>
    </location>
</feature>
<evidence type="ECO:0000256" key="1">
    <source>
        <dbReference type="SAM" id="MobiDB-lite"/>
    </source>
</evidence>
<organism evidence="2 3">
    <name type="scientific">Henosepilachna vigintioctopunctata</name>
    <dbReference type="NCBI Taxonomy" id="420089"/>
    <lineage>
        <taxon>Eukaryota</taxon>
        <taxon>Metazoa</taxon>
        <taxon>Ecdysozoa</taxon>
        <taxon>Arthropoda</taxon>
        <taxon>Hexapoda</taxon>
        <taxon>Insecta</taxon>
        <taxon>Pterygota</taxon>
        <taxon>Neoptera</taxon>
        <taxon>Endopterygota</taxon>
        <taxon>Coleoptera</taxon>
        <taxon>Polyphaga</taxon>
        <taxon>Cucujiformia</taxon>
        <taxon>Coccinelloidea</taxon>
        <taxon>Coccinellidae</taxon>
        <taxon>Epilachninae</taxon>
        <taxon>Epilachnini</taxon>
        <taxon>Henosepilachna</taxon>
    </lineage>
</organism>
<feature type="region of interest" description="Disordered" evidence="1">
    <location>
        <begin position="33"/>
        <end position="62"/>
    </location>
</feature>
<reference evidence="2 3" key="1">
    <citation type="submission" date="2023-03" db="EMBL/GenBank/DDBJ databases">
        <title>Genome insight into feeding habits of ladybird beetles.</title>
        <authorList>
            <person name="Li H.-S."/>
            <person name="Huang Y.-H."/>
            <person name="Pang H."/>
        </authorList>
    </citation>
    <scope>NUCLEOTIDE SEQUENCE [LARGE SCALE GENOMIC DNA]</scope>
    <source>
        <strain evidence="2">SYSU_2023b</strain>
        <tissue evidence="2">Whole body</tissue>
    </source>
</reference>
<proteinExistence type="predicted"/>
<dbReference type="AlphaFoldDB" id="A0AAW1TPQ6"/>